<comment type="caution">
    <text evidence="2">The sequence shown here is derived from an EMBL/GenBank/DDBJ whole genome shotgun (WGS) entry which is preliminary data.</text>
</comment>
<proteinExistence type="predicted"/>
<evidence type="ECO:0000256" key="1">
    <source>
        <dbReference type="SAM" id="MobiDB-lite"/>
    </source>
</evidence>
<keyword evidence="3" id="KW-1185">Reference proteome</keyword>
<organism evidence="2 3">
    <name type="scientific">Allacma fusca</name>
    <dbReference type="NCBI Taxonomy" id="39272"/>
    <lineage>
        <taxon>Eukaryota</taxon>
        <taxon>Metazoa</taxon>
        <taxon>Ecdysozoa</taxon>
        <taxon>Arthropoda</taxon>
        <taxon>Hexapoda</taxon>
        <taxon>Collembola</taxon>
        <taxon>Symphypleona</taxon>
        <taxon>Sminthuridae</taxon>
        <taxon>Allacma</taxon>
    </lineage>
</organism>
<dbReference type="Proteomes" id="UP000708208">
    <property type="component" value="Unassembled WGS sequence"/>
</dbReference>
<protein>
    <recommendedName>
        <fullName evidence="4">DUF4806 domain-containing protein</fullName>
    </recommendedName>
</protein>
<gene>
    <name evidence="2" type="ORF">AFUS01_LOCUS33682</name>
</gene>
<sequence>MAGANIKLKGKYFAVPDISGISLNLILANCKPKSHWEKLEARILGAYKVQSPFTSSIESDSDEDCSPKRRICRRASRTSNIESNTRDSDSAGKEKNPNTSQVNIAIPSQDLYEDTSDTQTRPSTFIPEPLVFNDEELNAIVQDLDASTQTVNSADLSRISGYSAKAPGRHENFSKKIERFVASIGGKDLKGIIAGTCDRLISDSLATRISYTGKSKKGAEKIKFLHFSQVHQLIVTRRVKSIQFSRVGSGTLPTGSAEDATKKNNQQVVLTHVMGGTSKSTNENNEFNEHNDLREDLRKWCLTYNVTKDATNHLLKILSSQFPEENLPKDSRILLKTTTLRYFINI</sequence>
<accession>A0A8J2PQB1</accession>
<name>A0A8J2PQB1_9HEXA</name>
<evidence type="ECO:0000313" key="3">
    <source>
        <dbReference type="Proteomes" id="UP000708208"/>
    </source>
</evidence>
<feature type="region of interest" description="Disordered" evidence="1">
    <location>
        <begin position="55"/>
        <end position="126"/>
    </location>
</feature>
<dbReference type="AlphaFoldDB" id="A0A8J2PQB1"/>
<feature type="compositionally biased region" description="Basic and acidic residues" evidence="1">
    <location>
        <begin position="84"/>
        <end position="96"/>
    </location>
</feature>
<dbReference type="EMBL" id="CAJVCH010529571">
    <property type="protein sequence ID" value="CAG7823466.1"/>
    <property type="molecule type" value="Genomic_DNA"/>
</dbReference>
<evidence type="ECO:0008006" key="4">
    <source>
        <dbReference type="Google" id="ProtNLM"/>
    </source>
</evidence>
<reference evidence="2" key="1">
    <citation type="submission" date="2021-06" db="EMBL/GenBank/DDBJ databases">
        <authorList>
            <person name="Hodson N. C."/>
            <person name="Mongue J. A."/>
            <person name="Jaron S. K."/>
        </authorList>
    </citation>
    <scope>NUCLEOTIDE SEQUENCE</scope>
</reference>
<evidence type="ECO:0000313" key="2">
    <source>
        <dbReference type="EMBL" id="CAG7823466.1"/>
    </source>
</evidence>